<evidence type="ECO:0000313" key="2">
    <source>
        <dbReference type="EMBL" id="RTH21658.1"/>
    </source>
</evidence>
<protein>
    <submittedName>
        <fullName evidence="2">Glycine cleavage system protein T</fullName>
    </submittedName>
</protein>
<sequence>SGKGVPGGGVVGGGGWGCRVEPRPFEEAAWSGRRSSG</sequence>
<proteinExistence type="predicted"/>
<accession>A0A430RR48</accession>
<name>A0A430RR48_THESC</name>
<feature type="non-terminal residue" evidence="2">
    <location>
        <position position="1"/>
    </location>
</feature>
<dbReference type="AlphaFoldDB" id="A0A430RR48"/>
<dbReference type="EMBL" id="PELV01000001">
    <property type="protein sequence ID" value="RTH21658.1"/>
    <property type="molecule type" value="Genomic_DNA"/>
</dbReference>
<feature type="region of interest" description="Disordered" evidence="1">
    <location>
        <begin position="1"/>
        <end position="37"/>
    </location>
</feature>
<evidence type="ECO:0000313" key="3">
    <source>
        <dbReference type="Proteomes" id="UP000287439"/>
    </source>
</evidence>
<evidence type="ECO:0000256" key="1">
    <source>
        <dbReference type="SAM" id="MobiDB-lite"/>
    </source>
</evidence>
<comment type="caution">
    <text evidence="2">The sequence shown here is derived from an EMBL/GenBank/DDBJ whole genome shotgun (WGS) entry which is preliminary data.</text>
</comment>
<gene>
    <name evidence="2" type="ORF">CSW41_00045</name>
</gene>
<dbReference type="Proteomes" id="UP000287439">
    <property type="component" value="Unassembled WGS sequence"/>
</dbReference>
<organism evidence="2 3">
    <name type="scientific">Thermus scotoductus</name>
    <dbReference type="NCBI Taxonomy" id="37636"/>
    <lineage>
        <taxon>Bacteria</taxon>
        <taxon>Thermotogati</taxon>
        <taxon>Deinococcota</taxon>
        <taxon>Deinococci</taxon>
        <taxon>Thermales</taxon>
        <taxon>Thermaceae</taxon>
        <taxon>Thermus</taxon>
    </lineage>
</organism>
<feature type="compositionally biased region" description="Gly residues" evidence="1">
    <location>
        <begin position="1"/>
        <end position="17"/>
    </location>
</feature>
<reference evidence="2 3" key="1">
    <citation type="journal article" date="2019" name="Extremophiles">
        <title>Biogeography of thermophiles and predominance of Thermus scotoductus in domestic water heaters.</title>
        <authorList>
            <person name="Wilpiszeski R.L."/>
            <person name="Zhang Z."/>
            <person name="House C.H."/>
        </authorList>
    </citation>
    <scope>NUCLEOTIDE SEQUENCE [LARGE SCALE GENOMIC DNA]</scope>
    <source>
        <strain evidence="2 3">28_S28</strain>
    </source>
</reference>